<dbReference type="PANTHER" id="PTHR24369:SF210">
    <property type="entry name" value="CHAOPTIN-RELATED"/>
    <property type="match status" value="1"/>
</dbReference>
<comment type="caution">
    <text evidence="5">The sequence shown here is derived from an EMBL/GenBank/DDBJ whole genome shotgun (WGS) entry which is preliminary data.</text>
</comment>
<reference evidence="5" key="2">
    <citation type="submission" date="2020-06" db="EMBL/GenBank/DDBJ databases">
        <authorList>
            <person name="Sheffer M."/>
        </authorList>
    </citation>
    <scope>NUCLEOTIDE SEQUENCE</scope>
</reference>
<feature type="chain" id="PRO_5035872612" evidence="4">
    <location>
        <begin position="21"/>
        <end position="392"/>
    </location>
</feature>
<organism evidence="5 6">
    <name type="scientific">Argiope bruennichi</name>
    <name type="common">Wasp spider</name>
    <name type="synonym">Aranea bruennichi</name>
    <dbReference type="NCBI Taxonomy" id="94029"/>
    <lineage>
        <taxon>Eukaryota</taxon>
        <taxon>Metazoa</taxon>
        <taxon>Ecdysozoa</taxon>
        <taxon>Arthropoda</taxon>
        <taxon>Chelicerata</taxon>
        <taxon>Arachnida</taxon>
        <taxon>Araneae</taxon>
        <taxon>Araneomorphae</taxon>
        <taxon>Entelegynae</taxon>
        <taxon>Araneoidea</taxon>
        <taxon>Araneidae</taxon>
        <taxon>Argiope</taxon>
    </lineage>
</organism>
<dbReference type="Proteomes" id="UP000807504">
    <property type="component" value="Unassembled WGS sequence"/>
</dbReference>
<keyword evidence="3" id="KW-0677">Repeat</keyword>
<gene>
    <name evidence="5" type="ORF">HNY73_003060</name>
</gene>
<evidence type="ECO:0000313" key="6">
    <source>
        <dbReference type="Proteomes" id="UP000807504"/>
    </source>
</evidence>
<dbReference type="PANTHER" id="PTHR24369">
    <property type="entry name" value="ANTIGEN BSP, PUTATIVE-RELATED"/>
    <property type="match status" value="1"/>
</dbReference>
<feature type="signal peptide" evidence="4">
    <location>
        <begin position="1"/>
        <end position="20"/>
    </location>
</feature>
<dbReference type="InterPro" id="IPR050541">
    <property type="entry name" value="LRR_TM_domain-containing"/>
</dbReference>
<dbReference type="SUPFAM" id="SSF52058">
    <property type="entry name" value="L domain-like"/>
    <property type="match status" value="1"/>
</dbReference>
<dbReference type="OMA" id="CAMSHID"/>
<protein>
    <submittedName>
        <fullName evidence="5">Immunoglobulin superfamily containing</fullName>
    </submittedName>
</protein>
<evidence type="ECO:0000256" key="4">
    <source>
        <dbReference type="SAM" id="SignalP"/>
    </source>
</evidence>
<dbReference type="OrthoDB" id="676979at2759"/>
<accession>A0A8T0FVR2</accession>
<dbReference type="GO" id="GO:0005886">
    <property type="term" value="C:plasma membrane"/>
    <property type="evidence" value="ECO:0007669"/>
    <property type="project" value="TreeGrafter"/>
</dbReference>
<dbReference type="EMBL" id="JABXBU010000002">
    <property type="protein sequence ID" value="KAF8795181.1"/>
    <property type="molecule type" value="Genomic_DNA"/>
</dbReference>
<name>A0A8T0FVR2_ARGBR</name>
<proteinExistence type="predicted"/>
<keyword evidence="2 4" id="KW-0732">Signal</keyword>
<dbReference type="SMART" id="SM00369">
    <property type="entry name" value="LRR_TYP"/>
    <property type="match status" value="5"/>
</dbReference>
<dbReference type="Pfam" id="PF13855">
    <property type="entry name" value="LRR_8"/>
    <property type="match status" value="2"/>
</dbReference>
<dbReference type="InterPro" id="IPR003591">
    <property type="entry name" value="Leu-rich_rpt_typical-subtyp"/>
</dbReference>
<dbReference type="InterPro" id="IPR001611">
    <property type="entry name" value="Leu-rich_rpt"/>
</dbReference>
<dbReference type="AlphaFoldDB" id="A0A8T0FVR2"/>
<keyword evidence="6" id="KW-1185">Reference proteome</keyword>
<dbReference type="PROSITE" id="PS51450">
    <property type="entry name" value="LRR"/>
    <property type="match status" value="1"/>
</dbReference>
<sequence>MHVMIFFTLLASGLASLATAGDACAMSHIDFCTCIEYDVQIKNNTGDPGTANALQAIAATTSPRIRDPYKQTIVKCFMLKESDTSSLEKLASSLHRKWVDKLYIESVPMEKEMIVARFPSLWLKDARVKQFEVAHSTLAGDFIWKGNPFAGQEHTLIWFAAIDCSLTGSLTYDTLGTVNTRGLDDLPRLEGLDLSQNNLISIQRAAFGHTHPRLKTIVLSKNIIEQVTPGAFSNLRQLQHVDLSHNMISNISREIFSKESNTLRRINLSWNRLQVLPKDIFSKMPALRVVDVSNNYLYSMPEEPWNSIWWQLQMIDVSNNFVECDCELLWLVSNSTLMENVTPKRRIKGQCSRSFPSLLVRHYDLAKLTVDNLDCLGDDDDNEDDDDDYFGN</sequence>
<evidence type="ECO:0000256" key="2">
    <source>
        <dbReference type="ARBA" id="ARBA00022729"/>
    </source>
</evidence>
<dbReference type="Gene3D" id="3.80.10.10">
    <property type="entry name" value="Ribonuclease Inhibitor"/>
    <property type="match status" value="1"/>
</dbReference>
<dbReference type="InterPro" id="IPR032675">
    <property type="entry name" value="LRR_dom_sf"/>
</dbReference>
<evidence type="ECO:0000256" key="3">
    <source>
        <dbReference type="ARBA" id="ARBA00022737"/>
    </source>
</evidence>
<keyword evidence="1" id="KW-0433">Leucine-rich repeat</keyword>
<evidence type="ECO:0000313" key="5">
    <source>
        <dbReference type="EMBL" id="KAF8795181.1"/>
    </source>
</evidence>
<evidence type="ECO:0000256" key="1">
    <source>
        <dbReference type="ARBA" id="ARBA00022614"/>
    </source>
</evidence>
<reference evidence="5" key="1">
    <citation type="journal article" date="2020" name="bioRxiv">
        <title>Chromosome-level reference genome of the European wasp spider Argiope bruennichi: a resource for studies on range expansion and evolutionary adaptation.</title>
        <authorList>
            <person name="Sheffer M.M."/>
            <person name="Hoppe A."/>
            <person name="Krehenwinkel H."/>
            <person name="Uhl G."/>
            <person name="Kuss A.W."/>
            <person name="Jensen L."/>
            <person name="Jensen C."/>
            <person name="Gillespie R.G."/>
            <person name="Hoff K.J."/>
            <person name="Prost S."/>
        </authorList>
    </citation>
    <scope>NUCLEOTIDE SEQUENCE</scope>
</reference>